<dbReference type="Gene3D" id="3.30.530.20">
    <property type="match status" value="1"/>
</dbReference>
<evidence type="ECO:0000313" key="3">
    <source>
        <dbReference type="EMBL" id="KAG9345942.1"/>
    </source>
</evidence>
<dbReference type="GO" id="GO:0005739">
    <property type="term" value="C:mitochondrion"/>
    <property type="evidence" value="ECO:0007669"/>
    <property type="project" value="InterPro"/>
</dbReference>
<reference evidence="3" key="1">
    <citation type="thesis" date="2021" institute="BYU ScholarsArchive" country="Provo, UT, USA">
        <title>Applications of and Algorithms for Genome Assembly and Genomic Analyses with an Emphasis on Marine Teleosts.</title>
        <authorList>
            <person name="Pickett B.D."/>
        </authorList>
    </citation>
    <scope>NUCLEOTIDE SEQUENCE</scope>
    <source>
        <strain evidence="3">HI-2016</strain>
    </source>
</reference>
<feature type="compositionally biased region" description="Polar residues" evidence="1">
    <location>
        <begin position="13"/>
        <end position="29"/>
    </location>
</feature>
<evidence type="ECO:0000259" key="2">
    <source>
        <dbReference type="PROSITE" id="PS50848"/>
    </source>
</evidence>
<gene>
    <name evidence="3" type="ORF">JZ751_007757</name>
</gene>
<dbReference type="InterPro" id="IPR023393">
    <property type="entry name" value="START-like_dom_sf"/>
</dbReference>
<feature type="domain" description="START" evidence="2">
    <location>
        <begin position="130"/>
        <end position="340"/>
    </location>
</feature>
<dbReference type="AlphaFoldDB" id="A0A8T2P8K5"/>
<dbReference type="InterPro" id="IPR029866">
    <property type="entry name" value="StAR"/>
</dbReference>
<sequence length="381" mass="43090">QQAVDEPAHRKTQYSAQTGRIIPPSSQASGRRPPRAHFRSPRPQGPTSPPALHDQELMILQTDSLSRVQQWLTLAGQRGLRRTAMAAIGQEIAHIRKGGQVILPDWASQMNWSVPCETRIEDERKNRPTTQREEDLAYVRQGQEALQRALEIVENQTGWKIETLEVESIPDITVPDSALNVLLQKNGDVIYSKVLPGSRKVFRLEAVLDASPEELHNHLFVKAEEMNQWNPNIKQIKVLKHIGRDTMVTHEVSAETAGNLIGQRDFLSVRHSYKQKSCFYLAGKAIHLESFPPQNEFVRAEDGPTCIIIQPAGDNTGRSQFTWLLNMDLKRCHEHRQSSPGICVIIWQNRCRLRGIDELLLRNLQMCVKNSPPRSSGQLAA</sequence>
<dbReference type="GO" id="GO:0015485">
    <property type="term" value="F:cholesterol binding"/>
    <property type="evidence" value="ECO:0007669"/>
    <property type="project" value="InterPro"/>
</dbReference>
<dbReference type="InterPro" id="IPR002913">
    <property type="entry name" value="START_lipid-bd_dom"/>
</dbReference>
<accession>A0A8T2P8K5</accession>
<dbReference type="Pfam" id="PF15256">
    <property type="entry name" value="SPATIAL"/>
    <property type="match status" value="1"/>
</dbReference>
<dbReference type="GO" id="GO:0050810">
    <property type="term" value="P:regulation of steroid biosynthetic process"/>
    <property type="evidence" value="ECO:0007669"/>
    <property type="project" value="TreeGrafter"/>
</dbReference>
<name>A0A8T2P8K5_9TELE</name>
<dbReference type="PANTHER" id="PTHR46489">
    <property type="entry name" value="STEROIDOGENIC ACUTE REGULATORY PROTEIN, MITOCHONDRIAL"/>
    <property type="match status" value="1"/>
</dbReference>
<dbReference type="EMBL" id="JAFBMS010000016">
    <property type="protein sequence ID" value="KAG9345942.1"/>
    <property type="molecule type" value="Genomic_DNA"/>
</dbReference>
<dbReference type="GO" id="GO:0006694">
    <property type="term" value="P:steroid biosynthetic process"/>
    <property type="evidence" value="ECO:0007669"/>
    <property type="project" value="InterPro"/>
</dbReference>
<dbReference type="OrthoDB" id="74575at2759"/>
<organism evidence="3 4">
    <name type="scientific">Albula glossodonta</name>
    <name type="common">roundjaw bonefish</name>
    <dbReference type="NCBI Taxonomy" id="121402"/>
    <lineage>
        <taxon>Eukaryota</taxon>
        <taxon>Metazoa</taxon>
        <taxon>Chordata</taxon>
        <taxon>Craniata</taxon>
        <taxon>Vertebrata</taxon>
        <taxon>Euteleostomi</taxon>
        <taxon>Actinopterygii</taxon>
        <taxon>Neopterygii</taxon>
        <taxon>Teleostei</taxon>
        <taxon>Albuliformes</taxon>
        <taxon>Albulidae</taxon>
        <taxon>Albula</taxon>
    </lineage>
</organism>
<dbReference type="PANTHER" id="PTHR46489:SF2">
    <property type="entry name" value="START DOMAIN-CONTAINING PROTEIN 1"/>
    <property type="match status" value="1"/>
</dbReference>
<dbReference type="InterPro" id="IPR037394">
    <property type="entry name" value="TBATA-like"/>
</dbReference>
<evidence type="ECO:0000313" key="4">
    <source>
        <dbReference type="Proteomes" id="UP000824540"/>
    </source>
</evidence>
<dbReference type="GO" id="GO:0032367">
    <property type="term" value="P:intracellular cholesterol transport"/>
    <property type="evidence" value="ECO:0007669"/>
    <property type="project" value="TreeGrafter"/>
</dbReference>
<dbReference type="Pfam" id="PF01852">
    <property type="entry name" value="START"/>
    <property type="match status" value="1"/>
</dbReference>
<dbReference type="PROSITE" id="PS50848">
    <property type="entry name" value="START"/>
    <property type="match status" value="1"/>
</dbReference>
<proteinExistence type="predicted"/>
<dbReference type="SMART" id="SM00234">
    <property type="entry name" value="START"/>
    <property type="match status" value="1"/>
</dbReference>
<comment type="caution">
    <text evidence="3">The sequence shown here is derived from an EMBL/GenBank/DDBJ whole genome shotgun (WGS) entry which is preliminary data.</text>
</comment>
<dbReference type="SUPFAM" id="SSF55961">
    <property type="entry name" value="Bet v1-like"/>
    <property type="match status" value="1"/>
</dbReference>
<protein>
    <recommendedName>
        <fullName evidence="2">START domain-containing protein</fullName>
    </recommendedName>
</protein>
<feature type="region of interest" description="Disordered" evidence="1">
    <location>
        <begin position="1"/>
        <end position="52"/>
    </location>
</feature>
<dbReference type="GO" id="GO:0120020">
    <property type="term" value="F:cholesterol transfer activity"/>
    <property type="evidence" value="ECO:0007669"/>
    <property type="project" value="InterPro"/>
</dbReference>
<dbReference type="Proteomes" id="UP000824540">
    <property type="component" value="Unassembled WGS sequence"/>
</dbReference>
<keyword evidence="4" id="KW-1185">Reference proteome</keyword>
<evidence type="ECO:0000256" key="1">
    <source>
        <dbReference type="SAM" id="MobiDB-lite"/>
    </source>
</evidence>
<feature type="non-terminal residue" evidence="3">
    <location>
        <position position="1"/>
    </location>
</feature>